<keyword evidence="3" id="KW-1185">Reference proteome</keyword>
<reference evidence="3" key="1">
    <citation type="journal article" date="2019" name="Int. J. Syst. Evol. Microbiol.">
        <title>The Global Catalogue of Microorganisms (GCM) 10K type strain sequencing project: providing services to taxonomists for standard genome sequencing and annotation.</title>
        <authorList>
            <consortium name="The Broad Institute Genomics Platform"/>
            <consortium name="The Broad Institute Genome Sequencing Center for Infectious Disease"/>
            <person name="Wu L."/>
            <person name="Ma J."/>
        </authorList>
    </citation>
    <scope>NUCLEOTIDE SEQUENCE [LARGE SCALE GENOMIC DNA]</scope>
    <source>
        <strain evidence="3">JCM 6924</strain>
    </source>
</reference>
<dbReference type="InterPro" id="IPR038665">
    <property type="entry name" value="Voltage-dep_anion_channel_sf"/>
</dbReference>
<feature type="transmembrane region" description="Helical" evidence="1">
    <location>
        <begin position="117"/>
        <end position="136"/>
    </location>
</feature>
<organism evidence="2 3">
    <name type="scientific">Streptomyces levis</name>
    <dbReference type="NCBI Taxonomy" id="285566"/>
    <lineage>
        <taxon>Bacteria</taxon>
        <taxon>Bacillati</taxon>
        <taxon>Actinomycetota</taxon>
        <taxon>Actinomycetes</taxon>
        <taxon>Kitasatosporales</taxon>
        <taxon>Streptomycetaceae</taxon>
        <taxon>Streptomyces</taxon>
    </lineage>
</organism>
<dbReference type="RefSeq" id="WP_344536190.1">
    <property type="nucleotide sequence ID" value="NZ_BAAATM010000008.1"/>
</dbReference>
<proteinExistence type="predicted"/>
<comment type="caution">
    <text evidence="2">The sequence shown here is derived from an EMBL/GenBank/DDBJ whole genome shotgun (WGS) entry which is preliminary data.</text>
</comment>
<feature type="transmembrane region" description="Helical" evidence="1">
    <location>
        <begin position="91"/>
        <end position="108"/>
    </location>
</feature>
<accession>A0ABP6AXX7</accession>
<feature type="transmembrane region" description="Helical" evidence="1">
    <location>
        <begin position="142"/>
        <end position="166"/>
    </location>
</feature>
<feature type="transmembrane region" description="Helical" evidence="1">
    <location>
        <begin position="216"/>
        <end position="236"/>
    </location>
</feature>
<feature type="transmembrane region" description="Helical" evidence="1">
    <location>
        <begin position="248"/>
        <end position="268"/>
    </location>
</feature>
<gene>
    <name evidence="2" type="ORF">GCM10010423_22690</name>
</gene>
<name>A0ABP6AXX7_9ACTN</name>
<sequence length="318" mass="33048">MSGPSPFATLWATYALTIGTLSAGFDSAGYEVLSRIALMPACAAWLGAVAYAVLRLPRAAWRAQAPAAHTFTAATALIGTGFAAAGWERSAAALLALSALCWTLLLTAGDPGRGGTVFLRCVATQGLAVLGATLAAAESAAWLAHAALVLFWLGLILYCFALFRFAPREVTEGHGDHWLAGGALAVSALAGARLLGADSDRLYLWNDDDHAVLTRVTVALLVLTLVCWVALLTAALMWPRHGYDVRRWAGVFGAAVTAAAALAVAAALDAPWLDVVGEVLLWVAVALWLACTAWAIAAARAGSRAGSRSAGVRSRARR</sequence>
<keyword evidence="1" id="KW-1133">Transmembrane helix</keyword>
<dbReference type="Gene3D" id="1.50.10.150">
    <property type="entry name" value="Voltage-dependent anion channel"/>
    <property type="match status" value="1"/>
</dbReference>
<keyword evidence="1" id="KW-0472">Membrane</keyword>
<dbReference type="Proteomes" id="UP001501095">
    <property type="component" value="Unassembled WGS sequence"/>
</dbReference>
<feature type="transmembrane region" description="Helical" evidence="1">
    <location>
        <begin position="178"/>
        <end position="196"/>
    </location>
</feature>
<protein>
    <submittedName>
        <fullName evidence="2">Tellurite resistance/C4-dicarboxylate transporter family protein</fullName>
    </submittedName>
</protein>
<evidence type="ECO:0000256" key="1">
    <source>
        <dbReference type="SAM" id="Phobius"/>
    </source>
</evidence>
<feature type="transmembrane region" description="Helical" evidence="1">
    <location>
        <begin position="280"/>
        <end position="299"/>
    </location>
</feature>
<keyword evidence="1" id="KW-0812">Transmembrane</keyword>
<feature type="transmembrane region" description="Helical" evidence="1">
    <location>
        <begin position="66"/>
        <end position="85"/>
    </location>
</feature>
<evidence type="ECO:0000313" key="3">
    <source>
        <dbReference type="Proteomes" id="UP001501095"/>
    </source>
</evidence>
<evidence type="ECO:0000313" key="2">
    <source>
        <dbReference type="EMBL" id="GAA2527733.1"/>
    </source>
</evidence>
<feature type="transmembrane region" description="Helical" evidence="1">
    <location>
        <begin position="32"/>
        <end position="54"/>
    </location>
</feature>
<dbReference type="EMBL" id="BAAATM010000008">
    <property type="protein sequence ID" value="GAA2527733.1"/>
    <property type="molecule type" value="Genomic_DNA"/>
</dbReference>